<reference evidence="14" key="1">
    <citation type="submission" date="2020-07" db="EMBL/GenBank/DDBJ databases">
        <title>Multicomponent nature underlies the extraordinary mechanical properties of spider dragline silk.</title>
        <authorList>
            <person name="Kono N."/>
            <person name="Nakamura H."/>
            <person name="Mori M."/>
            <person name="Yoshida Y."/>
            <person name="Ohtoshi R."/>
            <person name="Malay A.D."/>
            <person name="Moran D.A.P."/>
            <person name="Tomita M."/>
            <person name="Numata K."/>
            <person name="Arakawa K."/>
        </authorList>
    </citation>
    <scope>NUCLEOTIDE SEQUENCE</scope>
</reference>
<evidence type="ECO:0000313" key="14">
    <source>
        <dbReference type="EMBL" id="GFQ92786.1"/>
    </source>
</evidence>
<evidence type="ECO:0000259" key="12">
    <source>
        <dbReference type="Pfam" id="PF00149"/>
    </source>
</evidence>
<keyword evidence="4" id="KW-0964">Secreted</keyword>
<sequence length="502" mass="57448">MWKLKLCVILIVLFSVSKRINCEDHGYFWHITDTHVDQNYSRTGNVKDMCHEDANLAENNHGSDNGLYGNFLCDAPQYLVNVTIAAMKEIHSNPDFIIWTGDNLPHTDDFYSDWDVIFEAIRNTTELLTTTFPNIPIIPCIGNHDTFPPNILPNDNTSSNIYKGYLDKAGWKDLVNESEWSNFLTGGYFSQLVKPGLRIISVNTILWYIPNNLTSDVPDPGNQFQWLEAVLKNSSQSLEKVYIIGHVPPGYYNRAYKGGETSPTMHHQHAESFTKILLKYSPIITGQFYGHVHLDMFQIFQYDTGTFKGSSILAPSVTPWHTNNNNNITLPVNPSVRLIHFSHIDSKLLDYDQYYLNLTKANSMKKVSEDPKNLYELLYTFTNFYGVPDLSTESLVKVYEELKQNETAFDLFFTFLTVGKKSVDCDNDCQVAQLCSMSCITDSEYNMCFRSSSYVVKPKLNSVVLYFCVALMITVTIMVAFYMYKKIFSSSSRNEYTRFSSI</sequence>
<feature type="domain" description="Sphingomyelin phosphodiesterase C-terminal" evidence="13">
    <location>
        <begin position="310"/>
        <end position="452"/>
    </location>
</feature>
<evidence type="ECO:0000256" key="5">
    <source>
        <dbReference type="ARBA" id="ARBA00022723"/>
    </source>
</evidence>
<feature type="signal peptide" evidence="11">
    <location>
        <begin position="1"/>
        <end position="22"/>
    </location>
</feature>
<dbReference type="Proteomes" id="UP000887116">
    <property type="component" value="Unassembled WGS sequence"/>
</dbReference>
<feature type="transmembrane region" description="Helical" evidence="10">
    <location>
        <begin position="463"/>
        <end position="484"/>
    </location>
</feature>
<dbReference type="GO" id="GO:0008081">
    <property type="term" value="F:phosphoric diester hydrolase activity"/>
    <property type="evidence" value="ECO:0007669"/>
    <property type="project" value="TreeGrafter"/>
</dbReference>
<comment type="subcellular location">
    <subcellularLocation>
        <location evidence="2">Secreted</location>
    </subcellularLocation>
</comment>
<dbReference type="GO" id="GO:0046872">
    <property type="term" value="F:metal ion binding"/>
    <property type="evidence" value="ECO:0007669"/>
    <property type="project" value="UniProtKB-KW"/>
</dbReference>
<comment type="cofactor">
    <cofactor evidence="1">
        <name>Zn(2+)</name>
        <dbReference type="ChEBI" id="CHEBI:29105"/>
    </cofactor>
</comment>
<accession>A0A8X6FZZ0</accession>
<keyword evidence="15" id="KW-1185">Reference proteome</keyword>
<evidence type="ECO:0000256" key="8">
    <source>
        <dbReference type="ARBA" id="ARBA00022833"/>
    </source>
</evidence>
<dbReference type="Gene3D" id="3.60.21.10">
    <property type="match status" value="1"/>
</dbReference>
<evidence type="ECO:0000256" key="6">
    <source>
        <dbReference type="ARBA" id="ARBA00022729"/>
    </source>
</evidence>
<evidence type="ECO:0000313" key="15">
    <source>
        <dbReference type="Proteomes" id="UP000887116"/>
    </source>
</evidence>
<dbReference type="InterPro" id="IPR004843">
    <property type="entry name" value="Calcineurin-like_PHP"/>
</dbReference>
<dbReference type="InterPro" id="IPR045473">
    <property type="entry name" value="ASM_C"/>
</dbReference>
<gene>
    <name evidence="14" type="primary">SMPDL3B</name>
    <name evidence="14" type="ORF">TNCT_734231</name>
</gene>
<dbReference type="SUPFAM" id="SSF56300">
    <property type="entry name" value="Metallo-dependent phosphatases"/>
    <property type="match status" value="1"/>
</dbReference>
<dbReference type="PANTHER" id="PTHR10340:SF57">
    <property type="entry name" value="METALLOPHOS DOMAIN-CONTAINING PROTEIN"/>
    <property type="match status" value="1"/>
</dbReference>
<protein>
    <submittedName>
        <fullName evidence="14">Acid sphingomyelinase-like phosphodiesterase 3b</fullName>
    </submittedName>
</protein>
<keyword evidence="9" id="KW-0325">Glycoprotein</keyword>
<dbReference type="GO" id="GO:0005615">
    <property type="term" value="C:extracellular space"/>
    <property type="evidence" value="ECO:0007669"/>
    <property type="project" value="TreeGrafter"/>
</dbReference>
<evidence type="ECO:0000256" key="11">
    <source>
        <dbReference type="SAM" id="SignalP"/>
    </source>
</evidence>
<dbReference type="InterPro" id="IPR041805">
    <property type="entry name" value="ASMase/PPN1_MPP"/>
</dbReference>
<feature type="domain" description="Calcineurin-like phosphoesterase" evidence="12">
    <location>
        <begin position="28"/>
        <end position="293"/>
    </location>
</feature>
<keyword evidence="5" id="KW-0479">Metal-binding</keyword>
<evidence type="ECO:0000256" key="4">
    <source>
        <dbReference type="ARBA" id="ARBA00022525"/>
    </source>
</evidence>
<dbReference type="EMBL" id="BMAO01024073">
    <property type="protein sequence ID" value="GFQ92786.1"/>
    <property type="molecule type" value="Genomic_DNA"/>
</dbReference>
<evidence type="ECO:0000256" key="1">
    <source>
        <dbReference type="ARBA" id="ARBA00001947"/>
    </source>
</evidence>
<evidence type="ECO:0000256" key="10">
    <source>
        <dbReference type="SAM" id="Phobius"/>
    </source>
</evidence>
<dbReference type="AlphaFoldDB" id="A0A8X6FZZ0"/>
<comment type="caution">
    <text evidence="14">The sequence shown here is derived from an EMBL/GenBank/DDBJ whole genome shotgun (WGS) entry which is preliminary data.</text>
</comment>
<evidence type="ECO:0000256" key="7">
    <source>
        <dbReference type="ARBA" id="ARBA00022801"/>
    </source>
</evidence>
<keyword evidence="10" id="KW-0812">Transmembrane</keyword>
<dbReference type="CDD" id="cd00842">
    <property type="entry name" value="MPP_ASMase"/>
    <property type="match status" value="1"/>
</dbReference>
<evidence type="ECO:0000256" key="2">
    <source>
        <dbReference type="ARBA" id="ARBA00004613"/>
    </source>
</evidence>
<organism evidence="14 15">
    <name type="scientific">Trichonephila clavata</name>
    <name type="common">Joro spider</name>
    <name type="synonym">Nephila clavata</name>
    <dbReference type="NCBI Taxonomy" id="2740835"/>
    <lineage>
        <taxon>Eukaryota</taxon>
        <taxon>Metazoa</taxon>
        <taxon>Ecdysozoa</taxon>
        <taxon>Arthropoda</taxon>
        <taxon>Chelicerata</taxon>
        <taxon>Arachnida</taxon>
        <taxon>Araneae</taxon>
        <taxon>Araneomorphae</taxon>
        <taxon>Entelegynae</taxon>
        <taxon>Araneoidea</taxon>
        <taxon>Nephilidae</taxon>
        <taxon>Trichonephila</taxon>
    </lineage>
</organism>
<evidence type="ECO:0000256" key="3">
    <source>
        <dbReference type="ARBA" id="ARBA00008234"/>
    </source>
</evidence>
<keyword evidence="7" id="KW-0378">Hydrolase</keyword>
<keyword evidence="10" id="KW-1133">Transmembrane helix</keyword>
<name>A0A8X6FZZ0_TRICU</name>
<evidence type="ECO:0000259" key="13">
    <source>
        <dbReference type="Pfam" id="PF19272"/>
    </source>
</evidence>
<keyword evidence="8" id="KW-0862">Zinc</keyword>
<evidence type="ECO:0000256" key="9">
    <source>
        <dbReference type="ARBA" id="ARBA00023180"/>
    </source>
</evidence>
<dbReference type="PANTHER" id="PTHR10340">
    <property type="entry name" value="SPHINGOMYELIN PHOSPHODIESTERASE"/>
    <property type="match status" value="1"/>
</dbReference>
<feature type="chain" id="PRO_5036496450" evidence="11">
    <location>
        <begin position="23"/>
        <end position="502"/>
    </location>
</feature>
<comment type="similarity">
    <text evidence="3">Belongs to the acid sphingomyelinase family.</text>
</comment>
<dbReference type="OrthoDB" id="6337601at2759"/>
<keyword evidence="6 11" id="KW-0732">Signal</keyword>
<dbReference type="Pfam" id="PF00149">
    <property type="entry name" value="Metallophos"/>
    <property type="match status" value="1"/>
</dbReference>
<dbReference type="InterPro" id="IPR029052">
    <property type="entry name" value="Metallo-depent_PP-like"/>
</dbReference>
<keyword evidence="10" id="KW-0472">Membrane</keyword>
<proteinExistence type="inferred from homology"/>
<dbReference type="Pfam" id="PF19272">
    <property type="entry name" value="ASMase_C"/>
    <property type="match status" value="1"/>
</dbReference>